<proteinExistence type="predicted"/>
<name>A0A482WWN9_LAOST</name>
<dbReference type="EMBL" id="QKKF02022912">
    <property type="protein sequence ID" value="RZF37898.1"/>
    <property type="molecule type" value="Genomic_DNA"/>
</dbReference>
<accession>A0A482WWN9</accession>
<sequence>MNNPHNSDSFNLNDLSPEQQKMLIEIRRRKTELLLEIQVPTRALSPKCDGDLPNPLALCKQYQLSVVPEIRCCMVTDNLVSALVISLIACAISPLSKPEEGMEVLEILGYNFGV</sequence>
<keyword evidence="2" id="KW-1185">Reference proteome</keyword>
<comment type="caution">
    <text evidence="1">The sequence shown here is derived from an EMBL/GenBank/DDBJ whole genome shotgun (WGS) entry which is preliminary data.</text>
</comment>
<reference evidence="1 2" key="1">
    <citation type="journal article" date="2017" name="Gigascience">
        <title>Genome sequence of the small brown planthopper, Laodelphax striatellus.</title>
        <authorList>
            <person name="Zhu J."/>
            <person name="Jiang F."/>
            <person name="Wang X."/>
            <person name="Yang P."/>
            <person name="Bao Y."/>
            <person name="Zhao W."/>
            <person name="Wang W."/>
            <person name="Lu H."/>
            <person name="Wang Q."/>
            <person name="Cui N."/>
            <person name="Li J."/>
            <person name="Chen X."/>
            <person name="Luo L."/>
            <person name="Yu J."/>
            <person name="Kang L."/>
            <person name="Cui F."/>
        </authorList>
    </citation>
    <scope>NUCLEOTIDE SEQUENCE [LARGE SCALE GENOMIC DNA]</scope>
    <source>
        <strain evidence="1">Lst14</strain>
    </source>
</reference>
<dbReference type="Proteomes" id="UP000291343">
    <property type="component" value="Unassembled WGS sequence"/>
</dbReference>
<organism evidence="1 2">
    <name type="scientific">Laodelphax striatellus</name>
    <name type="common">Small brown planthopper</name>
    <name type="synonym">Delphax striatella</name>
    <dbReference type="NCBI Taxonomy" id="195883"/>
    <lineage>
        <taxon>Eukaryota</taxon>
        <taxon>Metazoa</taxon>
        <taxon>Ecdysozoa</taxon>
        <taxon>Arthropoda</taxon>
        <taxon>Hexapoda</taxon>
        <taxon>Insecta</taxon>
        <taxon>Pterygota</taxon>
        <taxon>Neoptera</taxon>
        <taxon>Paraneoptera</taxon>
        <taxon>Hemiptera</taxon>
        <taxon>Auchenorrhyncha</taxon>
        <taxon>Fulgoroidea</taxon>
        <taxon>Delphacidae</taxon>
        <taxon>Criomorphinae</taxon>
        <taxon>Laodelphax</taxon>
    </lineage>
</organism>
<dbReference type="SMR" id="A0A482WWN9"/>
<evidence type="ECO:0000313" key="1">
    <source>
        <dbReference type="EMBL" id="RZF37898.1"/>
    </source>
</evidence>
<gene>
    <name evidence="1" type="ORF">LSTR_LSTR009998</name>
</gene>
<evidence type="ECO:0000313" key="2">
    <source>
        <dbReference type="Proteomes" id="UP000291343"/>
    </source>
</evidence>
<protein>
    <submittedName>
        <fullName evidence="1">Uncharacterized protein</fullName>
    </submittedName>
</protein>
<dbReference type="AlphaFoldDB" id="A0A482WWN9"/>
<dbReference type="InParanoid" id="A0A482WWN9"/>